<evidence type="ECO:0000256" key="5">
    <source>
        <dbReference type="ARBA" id="ARBA00023136"/>
    </source>
</evidence>
<evidence type="ECO:0000256" key="2">
    <source>
        <dbReference type="ARBA" id="ARBA00009045"/>
    </source>
</evidence>
<dbReference type="Pfam" id="PF01694">
    <property type="entry name" value="Rhomboid"/>
    <property type="match status" value="1"/>
</dbReference>
<comment type="similarity">
    <text evidence="2">Belongs to the peptidase S54 family.</text>
</comment>
<dbReference type="Gene3D" id="1.20.1540.10">
    <property type="entry name" value="Rhomboid-like"/>
    <property type="match status" value="1"/>
</dbReference>
<dbReference type="PANTHER" id="PTHR43731:SF30">
    <property type="entry name" value="RHOMBOID-LIKE PROTEIN 9, CHLOROPLASTIC"/>
    <property type="match status" value="1"/>
</dbReference>
<evidence type="ECO:0000313" key="10">
    <source>
        <dbReference type="Proteomes" id="UP001222027"/>
    </source>
</evidence>
<dbReference type="PANTHER" id="PTHR43731">
    <property type="entry name" value="RHOMBOID PROTEASE"/>
    <property type="match status" value="1"/>
</dbReference>
<evidence type="ECO:0000256" key="1">
    <source>
        <dbReference type="ARBA" id="ARBA00004141"/>
    </source>
</evidence>
<evidence type="ECO:0000259" key="8">
    <source>
        <dbReference type="Pfam" id="PF01694"/>
    </source>
</evidence>
<feature type="transmembrane region" description="Helical" evidence="7">
    <location>
        <begin position="488"/>
        <end position="507"/>
    </location>
</feature>
<accession>A0AAV8P997</accession>
<name>A0AAV8P997_ENSVE</name>
<evidence type="ECO:0000256" key="7">
    <source>
        <dbReference type="SAM" id="Phobius"/>
    </source>
</evidence>
<evidence type="ECO:0000256" key="4">
    <source>
        <dbReference type="ARBA" id="ARBA00022989"/>
    </source>
</evidence>
<comment type="subcellular location">
    <subcellularLocation>
        <location evidence="1">Membrane</location>
        <topology evidence="1">Multi-pass membrane protein</topology>
    </subcellularLocation>
</comment>
<dbReference type="InterPro" id="IPR035952">
    <property type="entry name" value="Rhomboid-like_sf"/>
</dbReference>
<feature type="region of interest" description="Disordered" evidence="6">
    <location>
        <begin position="1"/>
        <end position="28"/>
    </location>
</feature>
<dbReference type="SUPFAM" id="SSF144091">
    <property type="entry name" value="Rhomboid-like"/>
    <property type="match status" value="1"/>
</dbReference>
<evidence type="ECO:0000313" key="9">
    <source>
        <dbReference type="EMBL" id="KAJ8476136.1"/>
    </source>
</evidence>
<gene>
    <name evidence="9" type="ORF">OPV22_019863</name>
</gene>
<evidence type="ECO:0000256" key="3">
    <source>
        <dbReference type="ARBA" id="ARBA00022692"/>
    </source>
</evidence>
<keyword evidence="10" id="KW-1185">Reference proteome</keyword>
<feature type="compositionally biased region" description="Polar residues" evidence="6">
    <location>
        <begin position="14"/>
        <end position="28"/>
    </location>
</feature>
<dbReference type="AlphaFoldDB" id="A0AAV8P997"/>
<feature type="transmembrane region" description="Helical" evidence="7">
    <location>
        <begin position="461"/>
        <end position="481"/>
    </location>
</feature>
<organism evidence="9 10">
    <name type="scientific">Ensete ventricosum</name>
    <name type="common">Abyssinian banana</name>
    <name type="synonym">Musa ensete</name>
    <dbReference type="NCBI Taxonomy" id="4639"/>
    <lineage>
        <taxon>Eukaryota</taxon>
        <taxon>Viridiplantae</taxon>
        <taxon>Streptophyta</taxon>
        <taxon>Embryophyta</taxon>
        <taxon>Tracheophyta</taxon>
        <taxon>Spermatophyta</taxon>
        <taxon>Magnoliopsida</taxon>
        <taxon>Liliopsida</taxon>
        <taxon>Zingiberales</taxon>
        <taxon>Musaceae</taxon>
        <taxon>Ensete</taxon>
    </lineage>
</organism>
<keyword evidence="3 7" id="KW-0812">Transmembrane</keyword>
<evidence type="ECO:0000256" key="6">
    <source>
        <dbReference type="SAM" id="MobiDB-lite"/>
    </source>
</evidence>
<dbReference type="InterPro" id="IPR022764">
    <property type="entry name" value="Peptidase_S54_rhomboid_dom"/>
</dbReference>
<keyword evidence="5 7" id="KW-0472">Membrane</keyword>
<reference evidence="9 10" key="1">
    <citation type="submission" date="2022-12" db="EMBL/GenBank/DDBJ databases">
        <title>Chromosome-scale assembly of the Ensete ventricosum genome.</title>
        <authorList>
            <person name="Dussert Y."/>
            <person name="Stocks J."/>
            <person name="Wendawek A."/>
            <person name="Woldeyes F."/>
            <person name="Nichols R.A."/>
            <person name="Borrell J.S."/>
        </authorList>
    </citation>
    <scope>NUCLEOTIDE SEQUENCE [LARGE SCALE GENOMIC DNA]</scope>
    <source>
        <strain evidence="10">cv. Maze</strain>
        <tissue evidence="9">Seeds</tissue>
    </source>
</reference>
<comment type="caution">
    <text evidence="9">The sequence shown here is derived from an EMBL/GenBank/DDBJ whole genome shotgun (WGS) entry which is preliminary data.</text>
</comment>
<feature type="transmembrane region" description="Helical" evidence="7">
    <location>
        <begin position="519"/>
        <end position="537"/>
    </location>
</feature>
<proteinExistence type="inferred from homology"/>
<sequence>MYIRFSGPVDRQKVTTSPAFSRANGDQQSRSGTVAEAYLDRSRHLQMKKPLSYQGGWGSICHYLTCLSDSVELGGGSFWKALADLTKQLCFLYIAADPVPICSPLSCKDQIQVAKKVLMQIGRDSVNSCLSCHKMCLSSCSACQIGKRHTVYRIAQITLKGKSGERSNSFCVFNLFPLPYRNSKEVPTLKFYSIGIRGKSTFGGGHQRDKHGSNSSGIPAASIEKQLKTLDAYFSKLQYDMNKQLNSCTSASDSEILHSRRQDMMNSSSESIGKVTENIDATDDYKSETGLNSLENYFSQLSDTKRSSLSDSPADASEGNPVKIPISAVRKNNEKEDDIVEQYTFKHDGITDDRTDSLLFGKVNTPSISTDDEASGLYLISLLAAINIAVFLFEIASPVSSEVEHLSLPLIYGAKINKLILLGEWWRLLTPMFLHSGFLHVGLGCWVLLTLGTEVCKGYGPFAFFLIYVLGGICGNLTSFLHTPELTVCGTGPVFAILGAWLVYQIQNKDVTSKEVSQSMFWQAVAATVLSFVLSSFGRVDNWAHLSAAVSGHGSRSEAG</sequence>
<dbReference type="EMBL" id="JAQQAF010000006">
    <property type="protein sequence ID" value="KAJ8476136.1"/>
    <property type="molecule type" value="Genomic_DNA"/>
</dbReference>
<feature type="transmembrane region" description="Helical" evidence="7">
    <location>
        <begin position="425"/>
        <end position="449"/>
    </location>
</feature>
<feature type="domain" description="Peptidase S54 rhomboid" evidence="8">
    <location>
        <begin position="423"/>
        <end position="552"/>
    </location>
</feature>
<dbReference type="GO" id="GO:0004252">
    <property type="term" value="F:serine-type endopeptidase activity"/>
    <property type="evidence" value="ECO:0007669"/>
    <property type="project" value="InterPro"/>
</dbReference>
<dbReference type="InterPro" id="IPR050925">
    <property type="entry name" value="Rhomboid_protease_S54"/>
</dbReference>
<dbReference type="Proteomes" id="UP001222027">
    <property type="component" value="Unassembled WGS sequence"/>
</dbReference>
<dbReference type="GO" id="GO:0016020">
    <property type="term" value="C:membrane"/>
    <property type="evidence" value="ECO:0007669"/>
    <property type="project" value="UniProtKB-SubCell"/>
</dbReference>
<protein>
    <recommendedName>
        <fullName evidence="8">Peptidase S54 rhomboid domain-containing protein</fullName>
    </recommendedName>
</protein>
<keyword evidence="4 7" id="KW-1133">Transmembrane helix</keyword>